<feature type="region of interest" description="Disordered" evidence="13">
    <location>
        <begin position="217"/>
        <end position="249"/>
    </location>
</feature>
<evidence type="ECO:0000256" key="1">
    <source>
        <dbReference type="ARBA" id="ARBA00004571"/>
    </source>
</evidence>
<dbReference type="InterPro" id="IPR037066">
    <property type="entry name" value="Plug_dom_sf"/>
</dbReference>
<dbReference type="OrthoDB" id="9764669at2"/>
<accession>A0A495WC57</accession>
<dbReference type="PROSITE" id="PS52016">
    <property type="entry name" value="TONB_DEPENDENT_REC_3"/>
    <property type="match status" value="1"/>
</dbReference>
<keyword evidence="10 11" id="KW-0998">Cell outer membrane</keyword>
<feature type="compositionally biased region" description="Polar residues" evidence="13">
    <location>
        <begin position="217"/>
        <end position="241"/>
    </location>
</feature>
<dbReference type="InterPro" id="IPR012910">
    <property type="entry name" value="Plug_dom"/>
</dbReference>
<sequence>MHRSALYGLRAIPLALFCAFPPLPAFADNTLGETIVTANRRETSVDSMTTTVTSINREQLDRALPIDDADLFRDETDVVMARDLRRHGATRVNIRGMEDNRVVSTIDGVRMSDHLDFGGPTNYTSSAPIGVMPDFLRRVEIVRGPASSLYGSDALGGLVGYLTLNPEDIARHGAAFGARAKASYSSANRGFTGTLIGAWRGEVADFLFGYSQGASKETENMGSNGSRHSSVNGNHNSNTRSKPNHLDNDDKGAIAKLVLRPASGHRVTTTVEGRQTQTDADILLIPYGLRRVETMSGNDESRRLRGSIEYEHKPANAFYDRLAARLSHQRSTTENDNFQQRSNTSFSGLSGCSATGVGANTCDIWQVFEFAQTDTAVNVQLDSSFSVGASTHILSYGFDLMRQSVATERNNYALRAGIKVPNPGGDADTVHDFPDGKTDKLGVFIQDEIGLFANRLTLTPGIRYDRTKLKPDNDADWKGVGQPPGATWSHVSPKLGVQWQVDPMLSAYGQIAGGFRAPNYKDVNYAFFNQAQSYAVASNPDLKPETSVGVELGVRGRTARASFQFSVYDNRYKDFISLESLDCPTNPACVAGAAFGTSQYQNLAKVRIYGADLRGAYRLTEQWQIDGSLSYARGKDEDTNAGLTSIEPLRASLGVQYTVGDWGAEGRLRLAKAKSRSSLGNTTTQYYRPAGYGVTDLTAWYRLSRNTRIVGSVNNLFDKKYWLWGDTRHVGLTTAATDTNPDFFTQPGRNFRLSLQADF</sequence>
<comment type="caution">
    <text evidence="17">The sequence shown here is derived from an EMBL/GenBank/DDBJ whole genome shotgun (WGS) entry which is preliminary data.</text>
</comment>
<proteinExistence type="inferred from homology"/>
<evidence type="ECO:0000256" key="4">
    <source>
        <dbReference type="ARBA" id="ARBA00022452"/>
    </source>
</evidence>
<organism evidence="17 18">
    <name type="scientific">Azonexus fungiphilus</name>
    <dbReference type="NCBI Taxonomy" id="146940"/>
    <lineage>
        <taxon>Bacteria</taxon>
        <taxon>Pseudomonadati</taxon>
        <taxon>Pseudomonadota</taxon>
        <taxon>Betaproteobacteria</taxon>
        <taxon>Rhodocyclales</taxon>
        <taxon>Azonexaceae</taxon>
        <taxon>Azonexus</taxon>
    </lineage>
</organism>
<feature type="chain" id="PRO_5019730487" evidence="14">
    <location>
        <begin position="28"/>
        <end position="759"/>
    </location>
</feature>
<protein>
    <submittedName>
        <fullName evidence="17">Hemoglobin/transferrin/lactoferrin receptor protein</fullName>
    </submittedName>
</protein>
<keyword evidence="18" id="KW-1185">Reference proteome</keyword>
<evidence type="ECO:0000256" key="14">
    <source>
        <dbReference type="SAM" id="SignalP"/>
    </source>
</evidence>
<comment type="subcellular location">
    <subcellularLocation>
        <location evidence="1 11">Cell outer membrane</location>
        <topology evidence="1 11">Multi-pass membrane protein</topology>
    </subcellularLocation>
</comment>
<dbReference type="Pfam" id="PF00593">
    <property type="entry name" value="TonB_dep_Rec_b-barrel"/>
    <property type="match status" value="1"/>
</dbReference>
<evidence type="ECO:0000256" key="12">
    <source>
        <dbReference type="RuleBase" id="RU003357"/>
    </source>
</evidence>
<dbReference type="GO" id="GO:0044718">
    <property type="term" value="P:siderophore transmembrane transport"/>
    <property type="evidence" value="ECO:0007669"/>
    <property type="project" value="TreeGrafter"/>
</dbReference>
<gene>
    <name evidence="17" type="ORF">DFR40_1124</name>
</gene>
<dbReference type="SUPFAM" id="SSF56935">
    <property type="entry name" value="Porins"/>
    <property type="match status" value="1"/>
</dbReference>
<dbReference type="RefSeq" id="WP_121457498.1">
    <property type="nucleotide sequence ID" value="NZ_RBXP01000013.1"/>
</dbReference>
<dbReference type="GO" id="GO:0015232">
    <property type="term" value="F:heme transmembrane transporter activity"/>
    <property type="evidence" value="ECO:0007669"/>
    <property type="project" value="InterPro"/>
</dbReference>
<dbReference type="GO" id="GO:0009279">
    <property type="term" value="C:cell outer membrane"/>
    <property type="evidence" value="ECO:0007669"/>
    <property type="project" value="UniProtKB-SubCell"/>
</dbReference>
<evidence type="ECO:0000256" key="9">
    <source>
        <dbReference type="ARBA" id="ARBA00023170"/>
    </source>
</evidence>
<reference evidence="17 18" key="1">
    <citation type="submission" date="2018-10" db="EMBL/GenBank/DDBJ databases">
        <title>Genomic Encyclopedia of Type Strains, Phase IV (KMG-IV): sequencing the most valuable type-strain genomes for metagenomic binning, comparative biology and taxonomic classification.</title>
        <authorList>
            <person name="Goeker M."/>
        </authorList>
    </citation>
    <scope>NUCLEOTIDE SEQUENCE [LARGE SCALE GENOMIC DNA]</scope>
    <source>
        <strain evidence="17 18">DSM 23841</strain>
    </source>
</reference>
<evidence type="ECO:0000256" key="13">
    <source>
        <dbReference type="SAM" id="MobiDB-lite"/>
    </source>
</evidence>
<dbReference type="InterPro" id="IPR000531">
    <property type="entry name" value="Beta-barrel_TonB"/>
</dbReference>
<evidence type="ECO:0000256" key="6">
    <source>
        <dbReference type="ARBA" id="ARBA00022729"/>
    </source>
</evidence>
<keyword evidence="3 11" id="KW-0813">Transport</keyword>
<evidence type="ECO:0000259" key="15">
    <source>
        <dbReference type="Pfam" id="PF00593"/>
    </source>
</evidence>
<dbReference type="Gene3D" id="2.170.130.10">
    <property type="entry name" value="TonB-dependent receptor, plug domain"/>
    <property type="match status" value="1"/>
</dbReference>
<evidence type="ECO:0000256" key="2">
    <source>
        <dbReference type="ARBA" id="ARBA00009810"/>
    </source>
</evidence>
<keyword evidence="6 14" id="KW-0732">Signal</keyword>
<name>A0A495WC57_9RHOO</name>
<feature type="signal peptide" evidence="14">
    <location>
        <begin position="1"/>
        <end position="27"/>
    </location>
</feature>
<dbReference type="CDD" id="cd01347">
    <property type="entry name" value="ligand_gated_channel"/>
    <property type="match status" value="1"/>
</dbReference>
<dbReference type="EMBL" id="RBXP01000013">
    <property type="protein sequence ID" value="RKT59241.1"/>
    <property type="molecule type" value="Genomic_DNA"/>
</dbReference>
<feature type="domain" description="TonB-dependent receptor-like beta-barrel" evidence="15">
    <location>
        <begin position="293"/>
        <end position="716"/>
    </location>
</feature>
<evidence type="ECO:0000256" key="5">
    <source>
        <dbReference type="ARBA" id="ARBA00022692"/>
    </source>
</evidence>
<dbReference type="InterPro" id="IPR036942">
    <property type="entry name" value="Beta-barrel_TonB_sf"/>
</dbReference>
<dbReference type="InterPro" id="IPR011276">
    <property type="entry name" value="TonB_haem/Hb_rcpt"/>
</dbReference>
<evidence type="ECO:0000256" key="3">
    <source>
        <dbReference type="ARBA" id="ARBA00022448"/>
    </source>
</evidence>
<dbReference type="GO" id="GO:0015344">
    <property type="term" value="F:siderophore uptake transmembrane transporter activity"/>
    <property type="evidence" value="ECO:0007669"/>
    <property type="project" value="TreeGrafter"/>
</dbReference>
<evidence type="ECO:0000256" key="11">
    <source>
        <dbReference type="PROSITE-ProRule" id="PRU01360"/>
    </source>
</evidence>
<keyword evidence="8 11" id="KW-0472">Membrane</keyword>
<evidence type="ECO:0000256" key="10">
    <source>
        <dbReference type="ARBA" id="ARBA00023237"/>
    </source>
</evidence>
<dbReference type="InterPro" id="IPR039426">
    <property type="entry name" value="TonB-dep_rcpt-like"/>
</dbReference>
<dbReference type="AlphaFoldDB" id="A0A495WC57"/>
<evidence type="ECO:0000313" key="17">
    <source>
        <dbReference type="EMBL" id="RKT59241.1"/>
    </source>
</evidence>
<keyword evidence="4 11" id="KW-1134">Transmembrane beta strand</keyword>
<comment type="similarity">
    <text evidence="2 11 12">Belongs to the TonB-dependent receptor family.</text>
</comment>
<dbReference type="PANTHER" id="PTHR30069">
    <property type="entry name" value="TONB-DEPENDENT OUTER MEMBRANE RECEPTOR"/>
    <property type="match status" value="1"/>
</dbReference>
<dbReference type="NCBIfam" id="TIGR01785">
    <property type="entry name" value="TonB-hemin"/>
    <property type="match status" value="1"/>
</dbReference>
<dbReference type="Proteomes" id="UP000270626">
    <property type="component" value="Unassembled WGS sequence"/>
</dbReference>
<dbReference type="NCBIfam" id="TIGR01786">
    <property type="entry name" value="TonB-hemlactrns"/>
    <property type="match status" value="1"/>
</dbReference>
<evidence type="ECO:0000256" key="8">
    <source>
        <dbReference type="ARBA" id="ARBA00023136"/>
    </source>
</evidence>
<dbReference type="InterPro" id="IPR010949">
    <property type="entry name" value="TonB_Hb/transfer/lactofer_rcpt"/>
</dbReference>
<dbReference type="PANTHER" id="PTHR30069:SF29">
    <property type="entry name" value="HEMOGLOBIN AND HEMOGLOBIN-HAPTOGLOBIN-BINDING PROTEIN 1-RELATED"/>
    <property type="match status" value="1"/>
</dbReference>
<feature type="domain" description="TonB-dependent receptor plug" evidence="16">
    <location>
        <begin position="46"/>
        <end position="157"/>
    </location>
</feature>
<keyword evidence="9 17" id="KW-0675">Receptor</keyword>
<keyword evidence="7 12" id="KW-0798">TonB box</keyword>
<evidence type="ECO:0000259" key="16">
    <source>
        <dbReference type="Pfam" id="PF07715"/>
    </source>
</evidence>
<dbReference type="Pfam" id="PF07715">
    <property type="entry name" value="Plug"/>
    <property type="match status" value="1"/>
</dbReference>
<keyword evidence="5 11" id="KW-0812">Transmembrane</keyword>
<evidence type="ECO:0000256" key="7">
    <source>
        <dbReference type="ARBA" id="ARBA00023077"/>
    </source>
</evidence>
<evidence type="ECO:0000313" key="18">
    <source>
        <dbReference type="Proteomes" id="UP000270626"/>
    </source>
</evidence>
<dbReference type="Gene3D" id="2.40.170.20">
    <property type="entry name" value="TonB-dependent receptor, beta-barrel domain"/>
    <property type="match status" value="1"/>
</dbReference>